<proteinExistence type="predicted"/>
<organism evidence="1">
    <name type="scientific">bioreactor metagenome</name>
    <dbReference type="NCBI Taxonomy" id="1076179"/>
    <lineage>
        <taxon>unclassified sequences</taxon>
        <taxon>metagenomes</taxon>
        <taxon>ecological metagenomes</taxon>
    </lineage>
</organism>
<dbReference type="AlphaFoldDB" id="A0A645C3U2"/>
<protein>
    <submittedName>
        <fullName evidence="1">Uncharacterized protein</fullName>
    </submittedName>
</protein>
<gene>
    <name evidence="1" type="ORF">SDC9_119272</name>
</gene>
<sequence length="49" mass="5602">MSGCVDFFQFGAVDGIGAEIVRRERDVIFFGQRVKVRIITALQQVKPFR</sequence>
<accession>A0A645C3U2</accession>
<name>A0A645C3U2_9ZZZZ</name>
<reference evidence="1" key="1">
    <citation type="submission" date="2019-08" db="EMBL/GenBank/DDBJ databases">
        <authorList>
            <person name="Kucharzyk K."/>
            <person name="Murdoch R.W."/>
            <person name="Higgins S."/>
            <person name="Loffler F."/>
        </authorList>
    </citation>
    <scope>NUCLEOTIDE SEQUENCE</scope>
</reference>
<evidence type="ECO:0000313" key="1">
    <source>
        <dbReference type="EMBL" id="MPM72299.1"/>
    </source>
</evidence>
<comment type="caution">
    <text evidence="1">The sequence shown here is derived from an EMBL/GenBank/DDBJ whole genome shotgun (WGS) entry which is preliminary data.</text>
</comment>
<dbReference type="EMBL" id="VSSQ01024664">
    <property type="protein sequence ID" value="MPM72299.1"/>
    <property type="molecule type" value="Genomic_DNA"/>
</dbReference>